<comment type="subcellular location">
    <subcellularLocation>
        <location evidence="1 14">Nucleus</location>
    </subcellularLocation>
</comment>
<dbReference type="SUPFAM" id="SSF49417">
    <property type="entry name" value="p53-like transcription factors"/>
    <property type="match status" value="1"/>
</dbReference>
<dbReference type="Bgee" id="ENSXETG00000041059">
    <property type="expression patterns" value="Expressed in testis and 1 other cell type or tissue"/>
</dbReference>
<keyword evidence="9" id="KW-0804">Transcription</keyword>
<dbReference type="InterPro" id="IPR001699">
    <property type="entry name" value="TF_T-box"/>
</dbReference>
<dbReference type="GO" id="GO:0000978">
    <property type="term" value="F:RNA polymerase II cis-regulatory region sequence-specific DNA binding"/>
    <property type="evidence" value="ECO:0007669"/>
    <property type="project" value="InterPro"/>
</dbReference>
<dbReference type="PROSITE" id="PS01283">
    <property type="entry name" value="TBOX_1"/>
    <property type="match status" value="1"/>
</dbReference>
<dbReference type="SMART" id="SM00425">
    <property type="entry name" value="TBOX"/>
    <property type="match status" value="1"/>
</dbReference>
<feature type="domain" description="T-box" evidence="15">
    <location>
        <begin position="209"/>
        <end position="375"/>
    </location>
</feature>
<dbReference type="PROSITE" id="PS50252">
    <property type="entry name" value="TBOX_3"/>
    <property type="match status" value="2"/>
</dbReference>
<evidence type="ECO:0000256" key="5">
    <source>
        <dbReference type="ARBA" id="ARBA00022843"/>
    </source>
</evidence>
<dbReference type="GO" id="GO:0045893">
    <property type="term" value="P:positive regulation of DNA-templated transcription"/>
    <property type="evidence" value="ECO:0007669"/>
    <property type="project" value="InterPro"/>
</dbReference>
<dbReference type="Pfam" id="PF00907">
    <property type="entry name" value="T-box"/>
    <property type="match status" value="1"/>
</dbReference>
<evidence type="ECO:0000256" key="2">
    <source>
        <dbReference type="ARBA" id="ARBA00022491"/>
    </source>
</evidence>
<evidence type="ECO:0000256" key="11">
    <source>
        <dbReference type="ARBA" id="ARBA00072238"/>
    </source>
</evidence>
<dbReference type="PRINTS" id="PR00937">
    <property type="entry name" value="TBOX"/>
</dbReference>
<organism evidence="16">
    <name type="scientific">Xenopus tropicalis</name>
    <name type="common">Western clawed frog</name>
    <name type="synonym">Silurana tropicalis</name>
    <dbReference type="NCBI Taxonomy" id="8364"/>
    <lineage>
        <taxon>Eukaryota</taxon>
        <taxon>Metazoa</taxon>
        <taxon>Chordata</taxon>
        <taxon>Craniata</taxon>
        <taxon>Vertebrata</taxon>
        <taxon>Euteleostomi</taxon>
        <taxon>Amphibia</taxon>
        <taxon>Batrachia</taxon>
        <taxon>Anura</taxon>
        <taxon>Pipoidea</taxon>
        <taxon>Pipidae</taxon>
        <taxon>Xenopodinae</taxon>
        <taxon>Xenopus</taxon>
        <taxon>Silurana</taxon>
    </lineage>
</organism>
<evidence type="ECO:0000256" key="8">
    <source>
        <dbReference type="ARBA" id="ARBA00023159"/>
    </source>
</evidence>
<sequence>MGAVECSLQSNFRMHRGTGMQGPPTVPPMKSAGELQSTVRLPGTARLQKTDMQSIIKLQSKMTMQSIKDAQSATELHGATETQNRTDLHRTMSKHNTVEMPNGAMQSREELHSGADVQSLPTEQHKYCQSNSGEDNLNPTFSFPSRIRLLPSSSCSYTQEYSPEGAEAVNYSERDAELPYPLSLQHALPHTNPSGTPECQRSGKVQITLTNYSLWDKFHKHQTEMIITKQGRRMFPFLSFRVAGLDPVAQYNLHVDVVLADQNHWRYQGGKWTQCGKAEGNMPGNRTYQHPDSPNTGAHWMRQEVIFSKLKLTNNKGASNNVSQMVVLQSLHKYQPRFHVTRVEDPGGPESQSHSFIFPETQFIAVTAYQNADVSMESERCVCNITCYGGSVPYVTFALSSVQITQLKIDHNPFAKGFRDHCDLMCLTPNGERVSPSPPVRYTNYLQEPVPSARLFSVEQKEPPSWYLSSQNIAPQLEYPPYDPAGKMAAYAMKCYPQPSPLSYYPEHTLTSAWGGPAQYHPKPSPAPLGWLRPLLEVQKKEEDSCAWGDTTTYAGYEDSKRRRLSPYSSDGSPQMTERDIDMTYCSFYGQ</sequence>
<evidence type="ECO:0000256" key="13">
    <source>
        <dbReference type="ARBA" id="ARBA00081928"/>
    </source>
</evidence>
<dbReference type="GeneTree" id="ENSGT00940000160397"/>
<accession>A0A803JFV5</accession>
<keyword evidence="2" id="KW-0678">Repressor</keyword>
<dbReference type="GO" id="GO:0045892">
    <property type="term" value="P:negative regulation of DNA-templated transcription"/>
    <property type="evidence" value="ECO:0007669"/>
    <property type="project" value="UniProtKB-ARBA"/>
</dbReference>
<keyword evidence="3" id="KW-1017">Isopeptide bond</keyword>
<evidence type="ECO:0000256" key="14">
    <source>
        <dbReference type="PROSITE-ProRule" id="PRU00201"/>
    </source>
</evidence>
<dbReference type="InterPro" id="IPR018186">
    <property type="entry name" value="TF_T-box_CS"/>
</dbReference>
<reference evidence="16" key="2">
    <citation type="submission" date="2021-03" db="UniProtKB">
        <authorList>
            <consortium name="Ensembl"/>
        </authorList>
    </citation>
    <scope>IDENTIFICATION</scope>
</reference>
<dbReference type="GO" id="GO:0000981">
    <property type="term" value="F:DNA-binding transcription factor activity, RNA polymerase II-specific"/>
    <property type="evidence" value="ECO:0007669"/>
    <property type="project" value="UniProtKB-ARBA"/>
</dbReference>
<dbReference type="InterPro" id="IPR036960">
    <property type="entry name" value="T-box_sf"/>
</dbReference>
<dbReference type="GO" id="GO:0005634">
    <property type="term" value="C:nucleus"/>
    <property type="evidence" value="ECO:0007669"/>
    <property type="project" value="UniProtKB-SubCell"/>
</dbReference>
<evidence type="ECO:0000256" key="7">
    <source>
        <dbReference type="ARBA" id="ARBA00023125"/>
    </source>
</evidence>
<gene>
    <name evidence="16" type="primary">tbx21</name>
</gene>
<dbReference type="PANTHER" id="PTHR11267">
    <property type="entry name" value="T-BOX PROTEIN-RELATED"/>
    <property type="match status" value="1"/>
</dbReference>
<evidence type="ECO:0000256" key="9">
    <source>
        <dbReference type="ARBA" id="ARBA00023163"/>
    </source>
</evidence>
<proteinExistence type="predicted"/>
<evidence type="ECO:0000256" key="1">
    <source>
        <dbReference type="ARBA" id="ARBA00004123"/>
    </source>
</evidence>
<comment type="caution">
    <text evidence="14">Lacks conserved residue(s) required for the propagation of feature annotation.</text>
</comment>
<keyword evidence="10 14" id="KW-0539">Nucleus</keyword>
<evidence type="ECO:0000313" key="16">
    <source>
        <dbReference type="Ensembl" id="ENSXETP00000106813"/>
    </source>
</evidence>
<keyword evidence="8" id="KW-0010">Activator</keyword>
<evidence type="ECO:0000256" key="4">
    <source>
        <dbReference type="ARBA" id="ARBA00022553"/>
    </source>
</evidence>
<dbReference type="PANTHER" id="PTHR11267:SF125">
    <property type="entry name" value="T-BOX TRANSCRIPTION FACTOR TBX21"/>
    <property type="match status" value="1"/>
</dbReference>
<dbReference type="InterPro" id="IPR008967">
    <property type="entry name" value="p53-like_TF_DNA-bd_sf"/>
</dbReference>
<evidence type="ECO:0000259" key="15">
    <source>
        <dbReference type="PROSITE" id="PS50252"/>
    </source>
</evidence>
<evidence type="ECO:0000256" key="12">
    <source>
        <dbReference type="ARBA" id="ARBA00078344"/>
    </source>
</evidence>
<dbReference type="InParanoid" id="A0A803JFV5"/>
<name>A0A803JFV5_XENTR</name>
<dbReference type="FunFam" id="2.60.40.820:FF:000011">
    <property type="entry name" value="T-box transcription factor TBX21"/>
    <property type="match status" value="1"/>
</dbReference>
<dbReference type="Gene3D" id="2.60.40.820">
    <property type="entry name" value="Transcription factor, T-box"/>
    <property type="match status" value="1"/>
</dbReference>
<keyword evidence="6" id="KW-0805">Transcription regulation</keyword>
<dbReference type="InterPro" id="IPR046360">
    <property type="entry name" value="T-box_DNA-bd"/>
</dbReference>
<dbReference type="Ensembl" id="ENSXETT00000107993">
    <property type="protein sequence ID" value="ENSXETP00000106813"/>
    <property type="gene ID" value="ENSXETG00000041059"/>
</dbReference>
<reference evidence="16" key="1">
    <citation type="journal article" date="2010" name="Science">
        <title>The genome of the Western clawed frog Xenopus tropicalis.</title>
        <authorList>
            <person name="Hellsten U."/>
            <person name="Harland R.M."/>
            <person name="Gilchrist M.J."/>
            <person name="Hendrix D."/>
            <person name="Jurka J."/>
            <person name="Kapitonov V."/>
            <person name="Ovcharenko I."/>
            <person name="Putnam N.H."/>
            <person name="Shu S."/>
            <person name="Taher L."/>
            <person name="Blitz I.L."/>
            <person name="Blumberg B."/>
            <person name="Dichmann D.S."/>
            <person name="Dubchak I."/>
            <person name="Amaya E."/>
            <person name="Detter J.C."/>
            <person name="Fletcher R."/>
            <person name="Gerhard D.S."/>
            <person name="Goodstein D."/>
            <person name="Graves T."/>
            <person name="Grigoriev I.V."/>
            <person name="Grimwood J."/>
            <person name="Kawashima T."/>
            <person name="Lindquist E."/>
            <person name="Lucas S.M."/>
            <person name="Mead P.E."/>
            <person name="Mitros T."/>
            <person name="Ogino H."/>
            <person name="Ohta Y."/>
            <person name="Poliakov A.V."/>
            <person name="Pollet N."/>
            <person name="Robert J."/>
            <person name="Salamov A."/>
            <person name="Sater A.K."/>
            <person name="Schmutz J."/>
            <person name="Terry A."/>
            <person name="Vize P.D."/>
            <person name="Warren W.C."/>
            <person name="Wells D."/>
            <person name="Wills A."/>
            <person name="Wilson R.K."/>
            <person name="Zimmerman L.B."/>
            <person name="Zorn A.M."/>
            <person name="Grainger R."/>
            <person name="Grammer T."/>
            <person name="Khokha M.K."/>
            <person name="Richardson P.M."/>
            <person name="Rokhsar D.S."/>
        </authorList>
    </citation>
    <scope>NUCLEOTIDE SEQUENCE [LARGE SCALE GENOMIC DNA]</scope>
    <source>
        <strain evidence="16">Nigerian</strain>
    </source>
</reference>
<evidence type="ECO:0000256" key="3">
    <source>
        <dbReference type="ARBA" id="ARBA00022499"/>
    </source>
</evidence>
<keyword evidence="4" id="KW-0597">Phosphoprotein</keyword>
<evidence type="ECO:0000256" key="10">
    <source>
        <dbReference type="ARBA" id="ARBA00023242"/>
    </source>
</evidence>
<protein>
    <recommendedName>
        <fullName evidence="11">T-box transcription factor TBX21</fullName>
    </recommendedName>
    <alternativeName>
        <fullName evidence="12">T-cell-specific T-box transcription factor T-bet</fullName>
    </alternativeName>
    <alternativeName>
        <fullName evidence="13">Transcription factor TBLYM</fullName>
    </alternativeName>
</protein>
<feature type="domain" description="T-box" evidence="15">
    <location>
        <begin position="398"/>
        <end position="420"/>
    </location>
</feature>
<dbReference type="AlphaFoldDB" id="A0A803JFV5"/>
<keyword evidence="5" id="KW-0832">Ubl conjugation</keyword>
<evidence type="ECO:0000256" key="6">
    <source>
        <dbReference type="ARBA" id="ARBA00023015"/>
    </source>
</evidence>
<keyword evidence="7 14" id="KW-0238">DNA-binding</keyword>
<dbReference type="GO" id="GO:0072676">
    <property type="term" value="P:lymphocyte migration"/>
    <property type="evidence" value="ECO:0007669"/>
    <property type="project" value="UniProtKB-ARBA"/>
</dbReference>